<proteinExistence type="predicted"/>
<accession>E3K3I4</accession>
<name>E3K3I4_PUCGT</name>
<keyword evidence="3" id="KW-1185">Reference proteome</keyword>
<dbReference type="HOGENOM" id="CLU_005726_0_1_1"/>
<evidence type="ECO:0000313" key="2">
    <source>
        <dbReference type="EMBL" id="EFP79041.1"/>
    </source>
</evidence>
<dbReference type="AlphaFoldDB" id="E3K3I4"/>
<dbReference type="InParanoid" id="E3K3I4"/>
<dbReference type="PANTHER" id="PTHR35871">
    <property type="entry name" value="EXPRESSED PROTEIN"/>
    <property type="match status" value="1"/>
</dbReference>
<dbReference type="GeneID" id="10530862"/>
<dbReference type="VEuPathDB" id="FungiDB:PGTG_04997"/>
<evidence type="ECO:0008006" key="4">
    <source>
        <dbReference type="Google" id="ProtNLM"/>
    </source>
</evidence>
<feature type="region of interest" description="Disordered" evidence="1">
    <location>
        <begin position="122"/>
        <end position="143"/>
    </location>
</feature>
<dbReference type="InterPro" id="IPR036397">
    <property type="entry name" value="RNaseH_sf"/>
</dbReference>
<dbReference type="GO" id="GO:0003676">
    <property type="term" value="F:nucleic acid binding"/>
    <property type="evidence" value="ECO:0007669"/>
    <property type="project" value="InterPro"/>
</dbReference>
<gene>
    <name evidence="2" type="ORF">PGTG_04997</name>
</gene>
<feature type="region of interest" description="Disordered" evidence="1">
    <location>
        <begin position="1"/>
        <end position="21"/>
    </location>
</feature>
<dbReference type="Proteomes" id="UP000008783">
    <property type="component" value="Unassembled WGS sequence"/>
</dbReference>
<evidence type="ECO:0000256" key="1">
    <source>
        <dbReference type="SAM" id="MobiDB-lite"/>
    </source>
</evidence>
<dbReference type="PANTHER" id="PTHR35871:SF1">
    <property type="entry name" value="CXC1-LIKE CYSTEINE CLUSTER ASSOCIATED WITH KDZ TRANSPOSASES DOMAIN-CONTAINING PROTEIN"/>
    <property type="match status" value="1"/>
</dbReference>
<reference evidence="3" key="2">
    <citation type="journal article" date="2011" name="Proc. Natl. Acad. Sci. U.S.A.">
        <title>Obligate biotrophy features unraveled by the genomic analysis of rust fungi.</title>
        <authorList>
            <person name="Duplessis S."/>
            <person name="Cuomo C.A."/>
            <person name="Lin Y.-C."/>
            <person name="Aerts A."/>
            <person name="Tisserant E."/>
            <person name="Veneault-Fourrey C."/>
            <person name="Joly D.L."/>
            <person name="Hacquard S."/>
            <person name="Amselem J."/>
            <person name="Cantarel B.L."/>
            <person name="Chiu R."/>
            <person name="Coutinho P.M."/>
            <person name="Feau N."/>
            <person name="Field M."/>
            <person name="Frey P."/>
            <person name="Gelhaye E."/>
            <person name="Goldberg J."/>
            <person name="Grabherr M.G."/>
            <person name="Kodira C.D."/>
            <person name="Kohler A."/>
            <person name="Kuees U."/>
            <person name="Lindquist E.A."/>
            <person name="Lucas S.M."/>
            <person name="Mago R."/>
            <person name="Mauceli E."/>
            <person name="Morin E."/>
            <person name="Murat C."/>
            <person name="Pangilinan J.L."/>
            <person name="Park R."/>
            <person name="Pearson M."/>
            <person name="Quesneville H."/>
            <person name="Rouhier N."/>
            <person name="Sakthikumar S."/>
            <person name="Salamov A.A."/>
            <person name="Schmutz J."/>
            <person name="Selles B."/>
            <person name="Shapiro H."/>
            <person name="Tanguay P."/>
            <person name="Tuskan G.A."/>
            <person name="Henrissat B."/>
            <person name="Van de Peer Y."/>
            <person name="Rouze P."/>
            <person name="Ellis J.G."/>
            <person name="Dodds P.N."/>
            <person name="Schein J.E."/>
            <person name="Zhong S."/>
            <person name="Hamelin R.C."/>
            <person name="Grigoriev I.V."/>
            <person name="Szabo L.J."/>
            <person name="Martin F."/>
        </authorList>
    </citation>
    <scope>NUCLEOTIDE SEQUENCE [LARGE SCALE GENOMIC DNA]</scope>
    <source>
        <strain evidence="3">CRL 75-36-700-3 / race SCCL</strain>
    </source>
</reference>
<organism evidence="2 3">
    <name type="scientific">Puccinia graminis f. sp. tritici (strain CRL 75-36-700-3 / race SCCL)</name>
    <name type="common">Black stem rust fungus</name>
    <dbReference type="NCBI Taxonomy" id="418459"/>
    <lineage>
        <taxon>Eukaryota</taxon>
        <taxon>Fungi</taxon>
        <taxon>Dikarya</taxon>
        <taxon>Basidiomycota</taxon>
        <taxon>Pucciniomycotina</taxon>
        <taxon>Pucciniomycetes</taxon>
        <taxon>Pucciniales</taxon>
        <taxon>Pucciniaceae</taxon>
        <taxon>Puccinia</taxon>
    </lineage>
</organism>
<sequence>MNLNPGGKQSRLRDSIIPSDDPLIPHHLRGLRQQFCYDSSHPDPKRAGQPKGIQAILEERGIWQHFTSLRVQEGKPALKLQCNSCTTSNIRKDALNRSAKLIQQAEDAGYFLTPEQCVSEHMAAEGQSPEIEPSDSDAANNTTESTNCCWSKILSQQSDFINERPLLQTIIEDAGHICLFLPKFHCELNPIELFWSYIKESYRKQSHTAGLFAACKALFDRVRQSCPLITIRKYFCRINRQLSVYQQGYSGPQSEILMKKYSSHRCIPRRAAMDIDVLNA</sequence>
<dbReference type="KEGG" id="pgr:PGTG_04997"/>
<dbReference type="OMA" id="DCCAVRI"/>
<dbReference type="Gene3D" id="3.30.420.10">
    <property type="entry name" value="Ribonuclease H-like superfamily/Ribonuclease H"/>
    <property type="match status" value="1"/>
</dbReference>
<evidence type="ECO:0000313" key="3">
    <source>
        <dbReference type="Proteomes" id="UP000008783"/>
    </source>
</evidence>
<dbReference type="EMBL" id="DS178271">
    <property type="protein sequence ID" value="EFP79041.1"/>
    <property type="molecule type" value="Genomic_DNA"/>
</dbReference>
<reference key="1">
    <citation type="submission" date="2007-01" db="EMBL/GenBank/DDBJ databases">
        <title>The Genome Sequence of Puccinia graminis f. sp. tritici Strain CRL 75-36-700-3.</title>
        <authorList>
            <consortium name="The Broad Institute Genome Sequencing Platform"/>
            <person name="Birren B."/>
            <person name="Lander E."/>
            <person name="Galagan J."/>
            <person name="Nusbaum C."/>
            <person name="Devon K."/>
            <person name="Cuomo C."/>
            <person name="Jaffe D."/>
            <person name="Butler J."/>
            <person name="Alvarez P."/>
            <person name="Gnerre S."/>
            <person name="Grabherr M."/>
            <person name="Mauceli E."/>
            <person name="Brockman W."/>
            <person name="Young S."/>
            <person name="LaButti K."/>
            <person name="Sykes S."/>
            <person name="DeCaprio D."/>
            <person name="Crawford M."/>
            <person name="Koehrsen M."/>
            <person name="Engels R."/>
            <person name="Montgomery P."/>
            <person name="Pearson M."/>
            <person name="Howarth C."/>
            <person name="Larson L."/>
            <person name="White J."/>
            <person name="Zeng Q."/>
            <person name="Kodira C."/>
            <person name="Yandava C."/>
            <person name="Alvarado L."/>
            <person name="O'Leary S."/>
            <person name="Szabo L."/>
            <person name="Dean R."/>
            <person name="Schein J."/>
        </authorList>
    </citation>
    <scope>NUCLEOTIDE SEQUENCE</scope>
    <source>
        <strain>CRL 75-36-700-3</strain>
    </source>
</reference>
<dbReference type="OrthoDB" id="2505908at2759"/>
<dbReference type="RefSeq" id="XP_003323460.1">
    <property type="nucleotide sequence ID" value="XM_003323412.1"/>
</dbReference>
<protein>
    <recommendedName>
        <fullName evidence="4">Tc1-like transposase DDE domain-containing protein</fullName>
    </recommendedName>
</protein>
<dbReference type="STRING" id="418459.E3K3I4"/>